<sequence>MITTATFAQEKYISGHNSWNPDSLGNHRAVVNVQAQGPAAKVVIDWRRRDNPADKAIIVVDAKTNKRVLNVKTENISRENGTVYFEPTSGIGKYYIYYMPYKVKAGSNYPNAIYAKMQNTASSEWLAKTGQARQASVTYLESVNAMNSFYPMEVIANAREVQKITALNQDKPYLVFTEDREHPIKMPHDLPQRWITKGVTGSFTGTALRGENFSYQLGVYASKQDLQNVKLTFYPLSDNKGHAIPPAGVSCLNTDGTKYDGTPLSNTVNISKGDVQALWCLVNVPMQAVAGTYTGIVNVKADNAPPTIIKITIVVKPQMAVKGGVNEPQKQTRLTWLNSTLAQKNDVIAPYTPLTVNGKTISLLGRKVILANSGFPDKIQSFFNQEMTGMSDTAKNILGENIHFHIVSAKTHKDIALKGADEPVFRFDGGGHIIRVDTMKNGFIFQEKTPGTVTWNAISKSKELEMFVSGSIEFDGYMTYTVRLKALEDVDLDDTKFHIPFDKNASKYLMGLGQKGGLRPDTVKWKWDVATKNQDGAWIGEVNAGLQYSLRDEHYVRPLNTNFYLQKPLVLPTSWGNGGKGGMIVTVKGKTMLSETYTGPRSMKKGDVLYYNFTLLVTPFHTLNTDFQWATRFYHKYNNLDTIKATGATVVNIHHATPINPYINYPFIAHDAMKAYITQAHQKGLKVKIYNTVRELSNSAYETFPMRSLGHEIYSAGKGGGYSWLQEHLGDDYIAAWYVPEIKDAAIVNSGMSRWHNYYVEGMNWLVQNVGIDGIYLDDVAFDRITMKRVKRVLTQNGHPGIIDLHSANQYNKSDGFNNSANLYMEHFPYLNRLWFGEYFDYEKNSPDFFLTEVSGIPFGLMGEMLQGGGNPWRGMIFGMTNRMPWSDNADPRPIWKAWDNFGMQGTKMIGYWVDSNPVKTNNPKVLATVYKKQGKAMIAIASWADNDTSIKLTIDWKALGIDRAKATITAPGISNFQPAKRFGVDDEIRVPKGKGWILVVK</sequence>
<dbReference type="Proteomes" id="UP000632774">
    <property type="component" value="Unassembled WGS sequence"/>
</dbReference>
<organism evidence="2 3">
    <name type="scientific">Mucilaginibacter boryungensis</name>
    <dbReference type="NCBI Taxonomy" id="768480"/>
    <lineage>
        <taxon>Bacteria</taxon>
        <taxon>Pseudomonadati</taxon>
        <taxon>Bacteroidota</taxon>
        <taxon>Sphingobacteriia</taxon>
        <taxon>Sphingobacteriales</taxon>
        <taxon>Sphingobacteriaceae</taxon>
        <taxon>Mucilaginibacter</taxon>
    </lineage>
</organism>
<dbReference type="InterPro" id="IPR017853">
    <property type="entry name" value="GH"/>
</dbReference>
<evidence type="ECO:0000313" key="3">
    <source>
        <dbReference type="Proteomes" id="UP000632774"/>
    </source>
</evidence>
<evidence type="ECO:0000259" key="1">
    <source>
        <dbReference type="Pfam" id="PF19543"/>
    </source>
</evidence>
<feature type="domain" description="Glycoside hydrolase 123-like N-terminal" evidence="1">
    <location>
        <begin position="18"/>
        <end position="1002"/>
    </location>
</feature>
<name>A0ABR9XMS0_9SPHI</name>
<dbReference type="Gene3D" id="3.20.20.80">
    <property type="entry name" value="Glycosidases"/>
    <property type="match status" value="1"/>
</dbReference>
<accession>A0ABR9XMS0</accession>
<dbReference type="Pfam" id="PF19543">
    <property type="entry name" value="GH123_N"/>
    <property type="match status" value="1"/>
</dbReference>
<reference evidence="2 3" key="1">
    <citation type="submission" date="2020-10" db="EMBL/GenBank/DDBJ databases">
        <title>Mucilaginibacter mali sp. nov., isolated from rhizosphere soil of apple orchard.</title>
        <authorList>
            <person name="Lee J.-S."/>
            <person name="Kim H.S."/>
            <person name="Kim J.-S."/>
        </authorList>
    </citation>
    <scope>NUCLEOTIDE SEQUENCE [LARGE SCALE GENOMIC DNA]</scope>
    <source>
        <strain evidence="2 3">KCTC 23157</strain>
    </source>
</reference>
<keyword evidence="3" id="KW-1185">Reference proteome</keyword>
<protein>
    <recommendedName>
        <fullName evidence="1">Glycoside hydrolase 123-like N-terminal domain-containing protein</fullName>
    </recommendedName>
</protein>
<dbReference type="InterPro" id="IPR045711">
    <property type="entry name" value="GH123-like_N"/>
</dbReference>
<proteinExistence type="predicted"/>
<gene>
    <name evidence="2" type="ORF">IRJ18_18460</name>
</gene>
<evidence type="ECO:0000313" key="2">
    <source>
        <dbReference type="EMBL" id="MBE9668359.1"/>
    </source>
</evidence>
<dbReference type="SUPFAM" id="SSF51445">
    <property type="entry name" value="(Trans)glycosidases"/>
    <property type="match status" value="1"/>
</dbReference>
<dbReference type="EMBL" id="JADFFM010000002">
    <property type="protein sequence ID" value="MBE9668359.1"/>
    <property type="molecule type" value="Genomic_DNA"/>
</dbReference>
<comment type="caution">
    <text evidence="2">The sequence shown here is derived from an EMBL/GenBank/DDBJ whole genome shotgun (WGS) entry which is preliminary data.</text>
</comment>